<feature type="chain" id="PRO_5032811051" description="Protein quiver" evidence="3">
    <location>
        <begin position="29"/>
        <end position="136"/>
    </location>
</feature>
<dbReference type="GO" id="GO:0030431">
    <property type="term" value="P:sleep"/>
    <property type="evidence" value="ECO:0007669"/>
    <property type="project" value="InterPro"/>
</dbReference>
<feature type="signal peptide" evidence="3">
    <location>
        <begin position="1"/>
        <end position="28"/>
    </location>
</feature>
<dbReference type="AlphaFoldDB" id="A0A834J2M1"/>
<dbReference type="OrthoDB" id="6083863at2759"/>
<evidence type="ECO:0000313" key="5">
    <source>
        <dbReference type="Proteomes" id="UP000625711"/>
    </source>
</evidence>
<evidence type="ECO:0000313" key="4">
    <source>
        <dbReference type="EMBL" id="KAF7286437.1"/>
    </source>
</evidence>
<name>A0A834J2M1_RHYFE</name>
<protein>
    <recommendedName>
        <fullName evidence="6">Protein quiver</fullName>
    </recommendedName>
</protein>
<dbReference type="InterPro" id="IPR045860">
    <property type="entry name" value="Snake_toxin-like_sf"/>
</dbReference>
<sequence length="136" mass="15336">MSGGFSGTVPVNIFVGLLVKLLICSAVAEKNVVFTSDDYWKNETPLQCYDWIVNCSDIKPPEHLLSPDMLPNQRLKPTVCRKIVQWVEGKKRVIRECGYIQDDRDNKNCLKTTGTKNVDVKYCACTKPLCNGGVYF</sequence>
<keyword evidence="2" id="KW-0325">Glycoprotein</keyword>
<dbReference type="InterPro" id="IPR031424">
    <property type="entry name" value="QVR-like"/>
</dbReference>
<evidence type="ECO:0000256" key="1">
    <source>
        <dbReference type="ARBA" id="ARBA00022729"/>
    </source>
</evidence>
<evidence type="ECO:0000256" key="2">
    <source>
        <dbReference type="ARBA" id="ARBA00023180"/>
    </source>
</evidence>
<gene>
    <name evidence="4" type="ORF">GWI33_005355</name>
</gene>
<accession>A0A834J2M1</accession>
<proteinExistence type="predicted"/>
<dbReference type="GO" id="GO:0032222">
    <property type="term" value="P:regulation of synaptic transmission, cholinergic"/>
    <property type="evidence" value="ECO:0007669"/>
    <property type="project" value="InterPro"/>
</dbReference>
<keyword evidence="5" id="KW-1185">Reference proteome</keyword>
<reference evidence="4" key="1">
    <citation type="submission" date="2020-08" db="EMBL/GenBank/DDBJ databases">
        <title>Genome sequencing and assembly of the red palm weevil Rhynchophorus ferrugineus.</title>
        <authorList>
            <person name="Dias G.B."/>
            <person name="Bergman C.M."/>
            <person name="Manee M."/>
        </authorList>
    </citation>
    <scope>NUCLEOTIDE SEQUENCE</scope>
    <source>
        <strain evidence="4">AA-2017</strain>
        <tissue evidence="4">Whole larva</tissue>
    </source>
</reference>
<dbReference type="SUPFAM" id="SSF57302">
    <property type="entry name" value="Snake toxin-like"/>
    <property type="match status" value="1"/>
</dbReference>
<comment type="caution">
    <text evidence="4">The sequence shown here is derived from an EMBL/GenBank/DDBJ whole genome shotgun (WGS) entry which is preliminary data.</text>
</comment>
<organism evidence="4 5">
    <name type="scientific">Rhynchophorus ferrugineus</name>
    <name type="common">Red palm weevil</name>
    <name type="synonym">Curculio ferrugineus</name>
    <dbReference type="NCBI Taxonomy" id="354439"/>
    <lineage>
        <taxon>Eukaryota</taxon>
        <taxon>Metazoa</taxon>
        <taxon>Ecdysozoa</taxon>
        <taxon>Arthropoda</taxon>
        <taxon>Hexapoda</taxon>
        <taxon>Insecta</taxon>
        <taxon>Pterygota</taxon>
        <taxon>Neoptera</taxon>
        <taxon>Endopterygota</taxon>
        <taxon>Coleoptera</taxon>
        <taxon>Polyphaga</taxon>
        <taxon>Cucujiformia</taxon>
        <taxon>Curculionidae</taxon>
        <taxon>Dryophthorinae</taxon>
        <taxon>Rhynchophorus</taxon>
    </lineage>
</organism>
<evidence type="ECO:0000256" key="3">
    <source>
        <dbReference type="SAM" id="SignalP"/>
    </source>
</evidence>
<dbReference type="Proteomes" id="UP000625711">
    <property type="component" value="Unassembled WGS sequence"/>
</dbReference>
<keyword evidence="1 3" id="KW-0732">Signal</keyword>
<dbReference type="EMBL" id="JAACXV010000026">
    <property type="protein sequence ID" value="KAF7286437.1"/>
    <property type="molecule type" value="Genomic_DNA"/>
</dbReference>
<dbReference type="Pfam" id="PF17064">
    <property type="entry name" value="QVR"/>
    <property type="match status" value="1"/>
</dbReference>
<evidence type="ECO:0008006" key="6">
    <source>
        <dbReference type="Google" id="ProtNLM"/>
    </source>
</evidence>